<gene>
    <name evidence="2" type="ORF">H8707_04625</name>
</gene>
<comment type="caution">
    <text evidence="2">The sequence shown here is derived from an EMBL/GenBank/DDBJ whole genome shotgun (WGS) entry which is preliminary data.</text>
</comment>
<protein>
    <submittedName>
        <fullName evidence="2">PTS system mannose/fructose/sorbose family transporter subunit IID</fullName>
    </submittedName>
</protein>
<dbReference type="EMBL" id="JACRTG010000012">
    <property type="protein sequence ID" value="MBC8587524.1"/>
    <property type="molecule type" value="Genomic_DNA"/>
</dbReference>
<accession>A0A926EW35</accession>
<dbReference type="PANTHER" id="PTHR32502">
    <property type="entry name" value="N-ACETYLGALACTOSAMINE PERMEASE II COMPONENT-RELATED"/>
    <property type="match status" value="1"/>
</dbReference>
<name>A0A926EW35_9FIRM</name>
<keyword evidence="1" id="KW-0472">Membrane</keyword>
<evidence type="ECO:0000313" key="3">
    <source>
        <dbReference type="Proteomes" id="UP000601171"/>
    </source>
</evidence>
<proteinExistence type="predicted"/>
<keyword evidence="1" id="KW-0812">Transmembrane</keyword>
<dbReference type="Pfam" id="PF03613">
    <property type="entry name" value="EIID-AGA"/>
    <property type="match status" value="1"/>
</dbReference>
<keyword evidence="3" id="KW-1185">Reference proteome</keyword>
<keyword evidence="1" id="KW-1133">Transmembrane helix</keyword>
<sequence length="287" mass="31645">MTNSNDIQEKKGKCLGNMSKKEFMSGFWRSCGVQGCFNYERQQGIGFGFSMIPHLRRIYKDDNDGFKEALKRHITFYNITPQMTTFVQGISVAMEEEAAENEEFDTGSINSVKTALMGPLSGIGDSVFWGTLRTIGLGVGLSFSMRGSILGPILFLLIHNIPGWYVRYKGLEIGYMQGMKFMESATEGGMLDTFSTAAKLLGATVVGSMISSMINFSTSITLDLGNYQTLSIQEILDSIAPNLLPLGLALSCFYLVRKGKKTTTVMLILFLLAFVLGWIEGLPMFIA</sequence>
<evidence type="ECO:0000313" key="2">
    <source>
        <dbReference type="EMBL" id="MBC8587524.1"/>
    </source>
</evidence>
<dbReference type="GO" id="GO:0005886">
    <property type="term" value="C:plasma membrane"/>
    <property type="evidence" value="ECO:0007669"/>
    <property type="project" value="TreeGrafter"/>
</dbReference>
<feature type="transmembrane region" description="Helical" evidence="1">
    <location>
        <begin position="200"/>
        <end position="218"/>
    </location>
</feature>
<dbReference type="PROSITE" id="PS51108">
    <property type="entry name" value="PTS_EIID"/>
    <property type="match status" value="1"/>
</dbReference>
<evidence type="ECO:0000256" key="1">
    <source>
        <dbReference type="SAM" id="Phobius"/>
    </source>
</evidence>
<dbReference type="AlphaFoldDB" id="A0A926EW35"/>
<reference evidence="2" key="1">
    <citation type="submission" date="2020-08" db="EMBL/GenBank/DDBJ databases">
        <title>Genome public.</title>
        <authorList>
            <person name="Liu C."/>
            <person name="Sun Q."/>
        </authorList>
    </citation>
    <scope>NUCLEOTIDE SEQUENCE</scope>
    <source>
        <strain evidence="2">BX21</strain>
    </source>
</reference>
<dbReference type="GO" id="GO:0009401">
    <property type="term" value="P:phosphoenolpyruvate-dependent sugar phosphotransferase system"/>
    <property type="evidence" value="ECO:0007669"/>
    <property type="project" value="InterPro"/>
</dbReference>
<feature type="transmembrane region" description="Helical" evidence="1">
    <location>
        <begin position="263"/>
        <end position="286"/>
    </location>
</feature>
<organism evidence="2 3">
    <name type="scientific">Paratissierella segnis</name>
    <dbReference type="NCBI Taxonomy" id="2763679"/>
    <lineage>
        <taxon>Bacteria</taxon>
        <taxon>Bacillati</taxon>
        <taxon>Bacillota</taxon>
        <taxon>Tissierellia</taxon>
        <taxon>Tissierellales</taxon>
        <taxon>Tissierellaceae</taxon>
        <taxon>Paratissierella</taxon>
    </lineage>
</organism>
<dbReference type="InterPro" id="IPR004704">
    <property type="entry name" value="PTS_IID_man"/>
</dbReference>
<dbReference type="InterPro" id="IPR050303">
    <property type="entry name" value="GatZ_KbaZ_carbometab"/>
</dbReference>
<dbReference type="Proteomes" id="UP000601171">
    <property type="component" value="Unassembled WGS sequence"/>
</dbReference>
<dbReference type="PANTHER" id="PTHR32502:SF23">
    <property type="entry name" value="TRANSPORT PROTEIN, PTS SYSTEM"/>
    <property type="match status" value="1"/>
</dbReference>
<dbReference type="RefSeq" id="WP_262428976.1">
    <property type="nucleotide sequence ID" value="NZ_JACRTG010000012.1"/>
</dbReference>
<feature type="transmembrane region" description="Helical" evidence="1">
    <location>
        <begin position="238"/>
        <end position="256"/>
    </location>
</feature>